<organism evidence="4 5">
    <name type="scientific">Pinctada imbricata</name>
    <name type="common">Atlantic pearl-oyster</name>
    <name type="synonym">Pinctada martensii</name>
    <dbReference type="NCBI Taxonomy" id="66713"/>
    <lineage>
        <taxon>Eukaryota</taxon>
        <taxon>Metazoa</taxon>
        <taxon>Spiralia</taxon>
        <taxon>Lophotrochozoa</taxon>
        <taxon>Mollusca</taxon>
        <taxon>Bivalvia</taxon>
        <taxon>Autobranchia</taxon>
        <taxon>Pteriomorphia</taxon>
        <taxon>Pterioida</taxon>
        <taxon>Pterioidea</taxon>
        <taxon>Pteriidae</taxon>
        <taxon>Pinctada</taxon>
    </lineage>
</organism>
<keyword evidence="2" id="KW-0472">Membrane</keyword>
<dbReference type="PROSITE" id="PS50850">
    <property type="entry name" value="MFS"/>
    <property type="match status" value="1"/>
</dbReference>
<dbReference type="AlphaFoldDB" id="A0AA88YBN2"/>
<feature type="transmembrane region" description="Helical" evidence="2">
    <location>
        <begin position="39"/>
        <end position="63"/>
    </location>
</feature>
<comment type="caution">
    <text evidence="4">The sequence shown here is derived from an EMBL/GenBank/DDBJ whole genome shotgun (WGS) entry which is preliminary data.</text>
</comment>
<dbReference type="Gene3D" id="1.20.1250.20">
    <property type="entry name" value="MFS general substrate transporter like domains"/>
    <property type="match status" value="1"/>
</dbReference>
<dbReference type="InterPro" id="IPR020846">
    <property type="entry name" value="MFS_dom"/>
</dbReference>
<feature type="transmembrane region" description="Helical" evidence="2">
    <location>
        <begin position="12"/>
        <end position="33"/>
    </location>
</feature>
<reference evidence="4" key="1">
    <citation type="submission" date="2019-08" db="EMBL/GenBank/DDBJ databases">
        <title>The improved chromosome-level genome for the pearl oyster Pinctada fucata martensii using PacBio sequencing and Hi-C.</title>
        <authorList>
            <person name="Zheng Z."/>
        </authorList>
    </citation>
    <scope>NUCLEOTIDE SEQUENCE</scope>
    <source>
        <strain evidence="4">ZZ-2019</strain>
        <tissue evidence="4">Adductor muscle</tissue>
    </source>
</reference>
<dbReference type="GO" id="GO:0022857">
    <property type="term" value="F:transmembrane transporter activity"/>
    <property type="evidence" value="ECO:0007669"/>
    <property type="project" value="InterPro"/>
</dbReference>
<keyword evidence="2" id="KW-1133">Transmembrane helix</keyword>
<sequence length="78" mass="8185">MPDNVDTYGIVSGYFNACFSLGAFLGPICGSAVMEATSFGYSATICAGLFLFSGLLIGLYIIFGKQGKTTEENADYSS</sequence>
<dbReference type="GO" id="GO:0016020">
    <property type="term" value="C:membrane"/>
    <property type="evidence" value="ECO:0007669"/>
    <property type="project" value="UniProtKB-SubCell"/>
</dbReference>
<dbReference type="InterPro" id="IPR036259">
    <property type="entry name" value="MFS_trans_sf"/>
</dbReference>
<evidence type="ECO:0000256" key="1">
    <source>
        <dbReference type="ARBA" id="ARBA00004141"/>
    </source>
</evidence>
<gene>
    <name evidence="4" type="ORF">FSP39_002665</name>
</gene>
<keyword evidence="2" id="KW-0812">Transmembrane</keyword>
<keyword evidence="5" id="KW-1185">Reference proteome</keyword>
<dbReference type="SUPFAM" id="SSF103473">
    <property type="entry name" value="MFS general substrate transporter"/>
    <property type="match status" value="1"/>
</dbReference>
<dbReference type="EMBL" id="VSWD01000007">
    <property type="protein sequence ID" value="KAK3096723.1"/>
    <property type="molecule type" value="Genomic_DNA"/>
</dbReference>
<dbReference type="Proteomes" id="UP001186944">
    <property type="component" value="Unassembled WGS sequence"/>
</dbReference>
<feature type="domain" description="Major facilitator superfamily (MFS) profile" evidence="3">
    <location>
        <begin position="1"/>
        <end position="78"/>
    </location>
</feature>
<evidence type="ECO:0000313" key="4">
    <source>
        <dbReference type="EMBL" id="KAK3096723.1"/>
    </source>
</evidence>
<evidence type="ECO:0000313" key="5">
    <source>
        <dbReference type="Proteomes" id="UP001186944"/>
    </source>
</evidence>
<name>A0AA88YBN2_PINIB</name>
<evidence type="ECO:0000256" key="2">
    <source>
        <dbReference type="SAM" id="Phobius"/>
    </source>
</evidence>
<evidence type="ECO:0000259" key="3">
    <source>
        <dbReference type="PROSITE" id="PS50850"/>
    </source>
</evidence>
<protein>
    <recommendedName>
        <fullName evidence="3">Major facilitator superfamily (MFS) profile domain-containing protein</fullName>
    </recommendedName>
</protein>
<proteinExistence type="predicted"/>
<accession>A0AA88YBN2</accession>
<comment type="subcellular location">
    <subcellularLocation>
        <location evidence="1">Membrane</location>
        <topology evidence="1">Multi-pass membrane protein</topology>
    </subcellularLocation>
</comment>